<keyword evidence="3" id="KW-0255">Endonuclease</keyword>
<dbReference type="SUPFAM" id="SSF56219">
    <property type="entry name" value="DNase I-like"/>
    <property type="match status" value="1"/>
</dbReference>
<keyword evidence="4" id="KW-1185">Reference proteome</keyword>
<evidence type="ECO:0000313" key="4">
    <source>
        <dbReference type="Proteomes" id="UP000295741"/>
    </source>
</evidence>
<keyword evidence="3" id="KW-0269">Exonuclease</keyword>
<evidence type="ECO:0000259" key="2">
    <source>
        <dbReference type="Pfam" id="PF03372"/>
    </source>
</evidence>
<gene>
    <name evidence="3" type="ORF">BC659_2358</name>
</gene>
<dbReference type="InterPro" id="IPR036691">
    <property type="entry name" value="Endo/exonu/phosph_ase_sf"/>
</dbReference>
<feature type="domain" description="Endonuclease/exonuclease/phosphatase" evidence="2">
    <location>
        <begin position="26"/>
        <end position="268"/>
    </location>
</feature>
<keyword evidence="1" id="KW-0732">Signal</keyword>
<dbReference type="InterPro" id="IPR005135">
    <property type="entry name" value="Endo/exonuclease/phosphatase"/>
</dbReference>
<reference evidence="3 4" key="1">
    <citation type="submission" date="2019-03" db="EMBL/GenBank/DDBJ databases">
        <title>Genomic Encyclopedia of Archaeal and Bacterial Type Strains, Phase II (KMG-II): from individual species to whole genera.</title>
        <authorList>
            <person name="Goeker M."/>
        </authorList>
    </citation>
    <scope>NUCLEOTIDE SEQUENCE [LARGE SCALE GENOMIC DNA]</scope>
    <source>
        <strain evidence="3 4">DSM 28323</strain>
    </source>
</reference>
<dbReference type="InterPro" id="IPR050410">
    <property type="entry name" value="CCR4/nocturin_mRNA_transcr"/>
</dbReference>
<evidence type="ECO:0000313" key="3">
    <source>
        <dbReference type="EMBL" id="TDO27041.1"/>
    </source>
</evidence>
<dbReference type="OrthoDB" id="9793162at2"/>
<keyword evidence="3" id="KW-0540">Nuclease</keyword>
<dbReference type="RefSeq" id="WP_133474910.1">
    <property type="nucleotide sequence ID" value="NZ_SNWP01000011.1"/>
</dbReference>
<dbReference type="GO" id="GO:0004519">
    <property type="term" value="F:endonuclease activity"/>
    <property type="evidence" value="ECO:0007669"/>
    <property type="project" value="UniProtKB-KW"/>
</dbReference>
<dbReference type="AlphaFoldDB" id="A0A4R6IXB9"/>
<name>A0A4R6IXB9_9BACT</name>
<dbReference type="PANTHER" id="PTHR12121">
    <property type="entry name" value="CARBON CATABOLITE REPRESSOR PROTEIN 4"/>
    <property type="match status" value="1"/>
</dbReference>
<dbReference type="CDD" id="cd09083">
    <property type="entry name" value="EEP-1"/>
    <property type="match status" value="1"/>
</dbReference>
<comment type="caution">
    <text evidence="3">The sequence shown here is derived from an EMBL/GenBank/DDBJ whole genome shotgun (WGS) entry which is preliminary data.</text>
</comment>
<dbReference type="Pfam" id="PF03372">
    <property type="entry name" value="Exo_endo_phos"/>
    <property type="match status" value="1"/>
</dbReference>
<feature type="chain" id="PRO_5020766674" evidence="1">
    <location>
        <begin position="23"/>
        <end position="279"/>
    </location>
</feature>
<keyword evidence="3" id="KW-0378">Hydrolase</keyword>
<dbReference type="EMBL" id="SNWP01000011">
    <property type="protein sequence ID" value="TDO27041.1"/>
    <property type="molecule type" value="Genomic_DNA"/>
</dbReference>
<dbReference type="GO" id="GO:0000175">
    <property type="term" value="F:3'-5'-RNA exonuclease activity"/>
    <property type="evidence" value="ECO:0007669"/>
    <property type="project" value="TreeGrafter"/>
</dbReference>
<feature type="signal peptide" evidence="1">
    <location>
        <begin position="1"/>
        <end position="22"/>
    </location>
</feature>
<dbReference type="Proteomes" id="UP000295741">
    <property type="component" value="Unassembled WGS sequence"/>
</dbReference>
<organism evidence="3 4">
    <name type="scientific">Sediminibacterium goheungense</name>
    <dbReference type="NCBI Taxonomy" id="1086393"/>
    <lineage>
        <taxon>Bacteria</taxon>
        <taxon>Pseudomonadati</taxon>
        <taxon>Bacteroidota</taxon>
        <taxon>Chitinophagia</taxon>
        <taxon>Chitinophagales</taxon>
        <taxon>Chitinophagaceae</taxon>
        <taxon>Sediminibacterium</taxon>
    </lineage>
</organism>
<dbReference type="PANTHER" id="PTHR12121:SF36">
    <property type="entry name" value="ENDONUCLEASE_EXONUCLEASE_PHOSPHATASE DOMAIN-CONTAINING PROTEIN"/>
    <property type="match status" value="1"/>
</dbReference>
<proteinExistence type="predicted"/>
<dbReference type="Gene3D" id="3.60.10.10">
    <property type="entry name" value="Endonuclease/exonuclease/phosphatase"/>
    <property type="match status" value="1"/>
</dbReference>
<accession>A0A4R6IXB9</accession>
<sequence length="279" mass="32057">MKRKYLLLIVFMSQLIGTSAQTIIAGTFNVRLETAGDVGNLWTDRKLYVANLIRFHGFDVFGTQEGFKNQLDDIQTQLPEYARYGIGRDDGITKGEHSAIFYKKDRFELLKSGDFWLSETPEKPGFGWDAKINRICSWVQLKEKKSGRKFYCFNVHYDHQGMVARRESSKLLLAKIKLIAGDAPVLLTGDFNGNHSTEWYRLIADSGLLRDTFKEVKYPYVNNGTFQNFGRNYSVADIIDHIFVTRHFSVKRWGVLTDSYNGKFPSDHFPVLAEVQLGR</sequence>
<protein>
    <submittedName>
        <fullName evidence="3">Endonuclease/exonuclease/phosphatase family metal-dependent hydrolase</fullName>
    </submittedName>
</protein>
<evidence type="ECO:0000256" key="1">
    <source>
        <dbReference type="SAM" id="SignalP"/>
    </source>
</evidence>